<dbReference type="Pfam" id="PF12550">
    <property type="entry name" value="GCR1_C"/>
    <property type="match status" value="1"/>
</dbReference>
<sequence length="193" mass="22348">MPVLSGNGNPYSIQTFPLSQNLKARGLQIAAITKLEEAFSPDRIRQVSFDWYQYHAGGEWDWCLEWTGYWRPAPGKPPNLEEIWRENRYGIGRWLSVQEMQLRWDSRWRRKIEAEKVEGMRRGKVITLIERVSSQNGWSEDETVKYLTSEYPIPSKEQPFLSSMRAFQKHLGANKDSGITALVEALSSVTIDP</sequence>
<dbReference type="Proteomes" id="UP000298030">
    <property type="component" value="Unassembled WGS sequence"/>
</dbReference>
<gene>
    <name evidence="2" type="ORF">FA13DRAFT_1796292</name>
</gene>
<evidence type="ECO:0000313" key="3">
    <source>
        <dbReference type="Proteomes" id="UP000298030"/>
    </source>
</evidence>
<comment type="caution">
    <text evidence="2">The sequence shown here is derived from an EMBL/GenBank/DDBJ whole genome shotgun (WGS) entry which is preliminary data.</text>
</comment>
<evidence type="ECO:0000313" key="2">
    <source>
        <dbReference type="EMBL" id="TEB25580.1"/>
    </source>
</evidence>
<dbReference type="InterPro" id="IPR022210">
    <property type="entry name" value="TF_GCR1-like"/>
</dbReference>
<dbReference type="AlphaFoldDB" id="A0A4Y7SUP4"/>
<proteinExistence type="predicted"/>
<name>A0A4Y7SUP4_COPMI</name>
<organism evidence="2 3">
    <name type="scientific">Coprinellus micaceus</name>
    <name type="common">Glistening ink-cap mushroom</name>
    <name type="synonym">Coprinus micaceus</name>
    <dbReference type="NCBI Taxonomy" id="71717"/>
    <lineage>
        <taxon>Eukaryota</taxon>
        <taxon>Fungi</taxon>
        <taxon>Dikarya</taxon>
        <taxon>Basidiomycota</taxon>
        <taxon>Agaricomycotina</taxon>
        <taxon>Agaricomycetes</taxon>
        <taxon>Agaricomycetidae</taxon>
        <taxon>Agaricales</taxon>
        <taxon>Agaricineae</taxon>
        <taxon>Psathyrellaceae</taxon>
        <taxon>Coprinellus</taxon>
    </lineage>
</organism>
<accession>A0A4Y7SUP4</accession>
<keyword evidence="3" id="KW-1185">Reference proteome</keyword>
<feature type="domain" description="Transcription activator GCR1-like" evidence="1">
    <location>
        <begin position="77"/>
        <end position="147"/>
    </location>
</feature>
<protein>
    <recommendedName>
        <fullName evidence="1">Transcription activator GCR1-like domain-containing protein</fullName>
    </recommendedName>
</protein>
<dbReference type="STRING" id="71717.A0A4Y7SUP4"/>
<evidence type="ECO:0000259" key="1">
    <source>
        <dbReference type="Pfam" id="PF12550"/>
    </source>
</evidence>
<reference evidence="2 3" key="1">
    <citation type="journal article" date="2019" name="Nat. Ecol. Evol.">
        <title>Megaphylogeny resolves global patterns of mushroom evolution.</title>
        <authorList>
            <person name="Varga T."/>
            <person name="Krizsan K."/>
            <person name="Foldi C."/>
            <person name="Dima B."/>
            <person name="Sanchez-Garcia M."/>
            <person name="Sanchez-Ramirez S."/>
            <person name="Szollosi G.J."/>
            <person name="Szarkandi J.G."/>
            <person name="Papp V."/>
            <person name="Albert L."/>
            <person name="Andreopoulos W."/>
            <person name="Angelini C."/>
            <person name="Antonin V."/>
            <person name="Barry K.W."/>
            <person name="Bougher N.L."/>
            <person name="Buchanan P."/>
            <person name="Buyck B."/>
            <person name="Bense V."/>
            <person name="Catcheside P."/>
            <person name="Chovatia M."/>
            <person name="Cooper J."/>
            <person name="Damon W."/>
            <person name="Desjardin D."/>
            <person name="Finy P."/>
            <person name="Geml J."/>
            <person name="Haridas S."/>
            <person name="Hughes K."/>
            <person name="Justo A."/>
            <person name="Karasinski D."/>
            <person name="Kautmanova I."/>
            <person name="Kiss B."/>
            <person name="Kocsube S."/>
            <person name="Kotiranta H."/>
            <person name="LaButti K.M."/>
            <person name="Lechner B.E."/>
            <person name="Liimatainen K."/>
            <person name="Lipzen A."/>
            <person name="Lukacs Z."/>
            <person name="Mihaltcheva S."/>
            <person name="Morgado L.N."/>
            <person name="Niskanen T."/>
            <person name="Noordeloos M.E."/>
            <person name="Ohm R.A."/>
            <person name="Ortiz-Santana B."/>
            <person name="Ovrebo C."/>
            <person name="Racz N."/>
            <person name="Riley R."/>
            <person name="Savchenko A."/>
            <person name="Shiryaev A."/>
            <person name="Soop K."/>
            <person name="Spirin V."/>
            <person name="Szebenyi C."/>
            <person name="Tomsovsky M."/>
            <person name="Tulloss R.E."/>
            <person name="Uehling J."/>
            <person name="Grigoriev I.V."/>
            <person name="Vagvolgyi C."/>
            <person name="Papp T."/>
            <person name="Martin F.M."/>
            <person name="Miettinen O."/>
            <person name="Hibbett D.S."/>
            <person name="Nagy L.G."/>
        </authorList>
    </citation>
    <scope>NUCLEOTIDE SEQUENCE [LARGE SCALE GENOMIC DNA]</scope>
    <source>
        <strain evidence="2 3">FP101781</strain>
    </source>
</reference>
<dbReference type="OrthoDB" id="3046224at2759"/>
<dbReference type="EMBL" id="QPFP01000055">
    <property type="protein sequence ID" value="TEB25580.1"/>
    <property type="molecule type" value="Genomic_DNA"/>
</dbReference>